<accession>A0A8X6NQC8</accession>
<sequence length="102" mass="11773">MGRRKIPKEGSPPRNRCPPLHPSSSYVPERTALRHVMQRMTHPQDNPYAIERASEWGGRTIHMFRYALETFIDLSLKALTSAVESDLSIEAIELLEERYPLQ</sequence>
<reference evidence="2" key="1">
    <citation type="submission" date="2020-08" db="EMBL/GenBank/DDBJ databases">
        <title>Multicomponent nature underlies the extraordinary mechanical properties of spider dragline silk.</title>
        <authorList>
            <person name="Kono N."/>
            <person name="Nakamura H."/>
            <person name="Mori M."/>
            <person name="Yoshida Y."/>
            <person name="Ohtoshi R."/>
            <person name="Malay A.D."/>
            <person name="Moran D.A.P."/>
            <person name="Tomita M."/>
            <person name="Numata K."/>
            <person name="Arakawa K."/>
        </authorList>
    </citation>
    <scope>NUCLEOTIDE SEQUENCE</scope>
</reference>
<dbReference type="EMBL" id="BMAW01012514">
    <property type="protein sequence ID" value="GFT29057.1"/>
    <property type="molecule type" value="Genomic_DNA"/>
</dbReference>
<organism evidence="2 3">
    <name type="scientific">Nephila pilipes</name>
    <name type="common">Giant wood spider</name>
    <name type="synonym">Nephila maculata</name>
    <dbReference type="NCBI Taxonomy" id="299642"/>
    <lineage>
        <taxon>Eukaryota</taxon>
        <taxon>Metazoa</taxon>
        <taxon>Ecdysozoa</taxon>
        <taxon>Arthropoda</taxon>
        <taxon>Chelicerata</taxon>
        <taxon>Arachnida</taxon>
        <taxon>Araneae</taxon>
        <taxon>Araneomorphae</taxon>
        <taxon>Entelegynae</taxon>
        <taxon>Araneoidea</taxon>
        <taxon>Nephilidae</taxon>
        <taxon>Nephila</taxon>
    </lineage>
</organism>
<gene>
    <name evidence="2" type="ORF">NPIL_667241</name>
</gene>
<name>A0A8X6NQC8_NEPPI</name>
<dbReference type="AlphaFoldDB" id="A0A8X6NQC8"/>
<evidence type="ECO:0000313" key="3">
    <source>
        <dbReference type="Proteomes" id="UP000887013"/>
    </source>
</evidence>
<keyword evidence="3" id="KW-1185">Reference proteome</keyword>
<comment type="caution">
    <text evidence="2">The sequence shown here is derived from an EMBL/GenBank/DDBJ whole genome shotgun (WGS) entry which is preliminary data.</text>
</comment>
<feature type="region of interest" description="Disordered" evidence="1">
    <location>
        <begin position="1"/>
        <end position="26"/>
    </location>
</feature>
<evidence type="ECO:0000256" key="1">
    <source>
        <dbReference type="SAM" id="MobiDB-lite"/>
    </source>
</evidence>
<protein>
    <submittedName>
        <fullName evidence="2">Uncharacterized protein</fullName>
    </submittedName>
</protein>
<proteinExistence type="predicted"/>
<evidence type="ECO:0000313" key="2">
    <source>
        <dbReference type="EMBL" id="GFT29057.1"/>
    </source>
</evidence>
<dbReference type="OrthoDB" id="10462603at2759"/>
<dbReference type="Proteomes" id="UP000887013">
    <property type="component" value="Unassembled WGS sequence"/>
</dbReference>